<evidence type="ECO:0000313" key="1">
    <source>
        <dbReference type="EMBL" id="CUA72978.1"/>
    </source>
</evidence>
<organism evidence="1 2">
    <name type="scientific">Rhizoctonia solani</name>
    <dbReference type="NCBI Taxonomy" id="456999"/>
    <lineage>
        <taxon>Eukaryota</taxon>
        <taxon>Fungi</taxon>
        <taxon>Dikarya</taxon>
        <taxon>Basidiomycota</taxon>
        <taxon>Agaricomycotina</taxon>
        <taxon>Agaricomycetes</taxon>
        <taxon>Cantharellales</taxon>
        <taxon>Ceratobasidiaceae</taxon>
        <taxon>Rhizoctonia</taxon>
    </lineage>
</organism>
<evidence type="ECO:0000313" key="2">
    <source>
        <dbReference type="Proteomes" id="UP000044841"/>
    </source>
</evidence>
<accession>A0A0K6G3P4</accession>
<proteinExistence type="predicted"/>
<gene>
    <name evidence="1" type="ORF">RSOLAG22IIIB_05109</name>
</gene>
<dbReference type="EMBL" id="CYGV01001334">
    <property type="protein sequence ID" value="CUA72978.1"/>
    <property type="molecule type" value="Genomic_DNA"/>
</dbReference>
<reference evidence="1 2" key="1">
    <citation type="submission" date="2015-07" db="EMBL/GenBank/DDBJ databases">
        <authorList>
            <person name="Noorani M."/>
        </authorList>
    </citation>
    <scope>NUCLEOTIDE SEQUENCE [LARGE SCALE GENOMIC DNA]</scope>
    <source>
        <strain evidence="1">BBA 69670</strain>
    </source>
</reference>
<protein>
    <submittedName>
        <fullName evidence="1">Uncharacterized protein</fullName>
    </submittedName>
</protein>
<dbReference type="Proteomes" id="UP000044841">
    <property type="component" value="Unassembled WGS sequence"/>
</dbReference>
<sequence>MGVPVHAYWGPPLEQYALCYTKASIMARETLEEDIMNSARECMQTITAISKEEDQVKSDLLASKVSLEMLHSLLLLSLSGHGVIYLAQPSLVSGCIKLMRTIKVDDMISPFSYEYGYICFNIAKMALGVCLIEKFNGQNIIELMESIRGDYKTKDNPSILTEFLSVLFVQETAKSVKGDPRCDWIFGWSNPPVHGGHPKLIVSESDALDLMDILWNDRKLFLKTLLSAYTPGASIMILLIWQRMLRNGLQSDLAGRIPQIESFLDLSWRFSLVATPCDYGLVIRMGNSAMFHYAKLAASAVDAADSRTIINAYIQGIPVIQDTLFYRQTATAIYPHLPRFVMCNILPGTEHILPALIKTMLSRMWEMVLWDDIHHLFSALDIIISGIDDLLLFLQLHAPPAPVMQLVLEELAEQDLLGLVGFAVNKLDPSRQSNPVVMHYGTPLNFN</sequence>
<dbReference type="AlphaFoldDB" id="A0A0K6G3P4"/>
<name>A0A0K6G3P4_9AGAM</name>
<keyword evidence="2" id="KW-1185">Reference proteome</keyword>